<feature type="domain" description="CMP/dCMP-type deaminase" evidence="12">
    <location>
        <begin position="2"/>
        <end position="121"/>
    </location>
</feature>
<dbReference type="PANTHER" id="PTHR38011">
    <property type="entry name" value="DIHYDROFOLATE REDUCTASE FAMILY PROTEIN (AFU_ORTHOLOGUE AFUA_8G06820)"/>
    <property type="match status" value="1"/>
</dbReference>
<dbReference type="NCBIfam" id="TIGR00227">
    <property type="entry name" value="ribD_Cterm"/>
    <property type="match status" value="1"/>
</dbReference>
<dbReference type="RefSeq" id="WP_158067520.1">
    <property type="nucleotide sequence ID" value="NZ_CP042829.1"/>
</dbReference>
<comment type="similarity">
    <text evidence="4 11">In the N-terminal section; belongs to the cytidine and deoxycytidylate deaminase family.</text>
</comment>
<comment type="pathway">
    <text evidence="3 11">Cofactor biosynthesis; riboflavin biosynthesis; 5-amino-6-(D-ribitylamino)uracil from GTP: step 3/4.</text>
</comment>
<evidence type="ECO:0000256" key="8">
    <source>
        <dbReference type="ARBA" id="ARBA00023268"/>
    </source>
</evidence>
<dbReference type="InterPro" id="IPR011549">
    <property type="entry name" value="RibD_C"/>
</dbReference>
<comment type="cofactor">
    <cofactor evidence="11">
        <name>Zn(2+)</name>
        <dbReference type="ChEBI" id="CHEBI:29105"/>
    </cofactor>
    <text evidence="11">Binds 1 zinc ion.</text>
</comment>
<keyword evidence="8" id="KW-0511">Multifunctional enzyme</keyword>
<dbReference type="PIRSF" id="PIRSF006769">
    <property type="entry name" value="RibD"/>
    <property type="match status" value="1"/>
</dbReference>
<comment type="catalytic activity">
    <reaction evidence="9 11">
        <text>5-amino-6-(5-phospho-D-ribitylamino)uracil + NADP(+) = 5-amino-6-(5-phospho-D-ribosylamino)uracil + NADPH + H(+)</text>
        <dbReference type="Rhea" id="RHEA:17845"/>
        <dbReference type="ChEBI" id="CHEBI:15378"/>
        <dbReference type="ChEBI" id="CHEBI:57783"/>
        <dbReference type="ChEBI" id="CHEBI:58349"/>
        <dbReference type="ChEBI" id="CHEBI:58421"/>
        <dbReference type="ChEBI" id="CHEBI:58453"/>
        <dbReference type="EC" id="1.1.1.193"/>
    </reaction>
</comment>
<protein>
    <recommendedName>
        <fullName evidence="11">Riboflavin biosynthesis protein RibD</fullName>
    </recommendedName>
    <domain>
        <recommendedName>
            <fullName evidence="11">Diaminohydroxyphosphoribosylaminopyrimidine deaminase</fullName>
            <shortName evidence="11">DRAP deaminase</shortName>
            <ecNumber evidence="11">3.5.4.26</ecNumber>
        </recommendedName>
        <alternativeName>
            <fullName evidence="11">Riboflavin-specific deaminase</fullName>
        </alternativeName>
    </domain>
    <domain>
        <recommendedName>
            <fullName evidence="11">5-amino-6-(5-phosphoribosylamino)uracil reductase</fullName>
            <ecNumber evidence="11">1.1.1.193</ecNumber>
        </recommendedName>
        <alternativeName>
            <fullName evidence="11">HTP reductase</fullName>
        </alternativeName>
    </domain>
</protein>
<evidence type="ECO:0000256" key="10">
    <source>
        <dbReference type="ARBA" id="ARBA00049886"/>
    </source>
</evidence>
<evidence type="ECO:0000256" key="2">
    <source>
        <dbReference type="ARBA" id="ARBA00004882"/>
    </source>
</evidence>
<dbReference type="Pfam" id="PF00383">
    <property type="entry name" value="dCMP_cyt_deam_1"/>
    <property type="match status" value="1"/>
</dbReference>
<keyword evidence="7 11" id="KW-0560">Oxidoreductase</keyword>
<keyword evidence="11 13" id="KW-0378">Hydrolase</keyword>
<dbReference type="InterPro" id="IPR002125">
    <property type="entry name" value="CMP_dCMP_dom"/>
</dbReference>
<evidence type="ECO:0000256" key="5">
    <source>
        <dbReference type="ARBA" id="ARBA00007417"/>
    </source>
</evidence>
<dbReference type="PANTHER" id="PTHR38011:SF7">
    <property type="entry name" value="2,5-DIAMINO-6-RIBOSYLAMINO-4(3H)-PYRIMIDINONE 5'-PHOSPHATE REDUCTASE"/>
    <property type="match status" value="1"/>
</dbReference>
<dbReference type="Gene3D" id="3.40.430.10">
    <property type="entry name" value="Dihydrofolate Reductase, subunit A"/>
    <property type="match status" value="1"/>
</dbReference>
<evidence type="ECO:0000313" key="14">
    <source>
        <dbReference type="Proteomes" id="UP000326331"/>
    </source>
</evidence>
<dbReference type="EC" id="3.5.4.26" evidence="11"/>
<evidence type="ECO:0000256" key="3">
    <source>
        <dbReference type="ARBA" id="ARBA00004910"/>
    </source>
</evidence>
<sequence length="371" mass="38887">MSAPSPFMQEAIRLAASVRGRTSPNPWVGAVLVRDGQVISRGATAPYGGPHAEAAALAGVDARGATLYCTLEPCVPFEGKRTPPCSDAIIQAGVARVVVALLDPHVGGTGVQRLRDAGIEVAVGDGAEAVTDLLRPYLKWRQLGLPYVIAKFAVSLDGAVGAPSAGVTWLTGQAAVERAHRDRDWVDAILVGSGTVIADDPALTARPGGQPADRQPVRVVLDARGRTSPDSRVFAPGAPVIVATAHGSPPEWREAIVRTGATLLELDRSSGRLELRQLLRALGQRNIQSLVVEGGPTVHASFFEADLVDEVHAYVTPRLLGSAGIPLVPQGASLPVIHIDPVEIAPLPPDVLIRGYTGSWQPPLPILAPER</sequence>
<proteinExistence type="inferred from homology"/>
<dbReference type="Proteomes" id="UP000326331">
    <property type="component" value="Chromosome"/>
</dbReference>
<gene>
    <name evidence="13" type="primary">ribD</name>
    <name evidence="13" type="ORF">Tbon_09725</name>
</gene>
<comment type="pathway">
    <text evidence="2 11">Cofactor biosynthesis; riboflavin biosynthesis; 5-amino-6-(D-ribitylamino)uracil from GTP: step 2/4.</text>
</comment>
<accession>A0ABX6C5N6</accession>
<organism evidence="13 14">
    <name type="scientific">Tepidiforma bonchosmolovskayae</name>
    <dbReference type="NCBI Taxonomy" id="2601677"/>
    <lineage>
        <taxon>Bacteria</taxon>
        <taxon>Bacillati</taxon>
        <taxon>Chloroflexota</taxon>
        <taxon>Tepidiformia</taxon>
        <taxon>Tepidiformales</taxon>
        <taxon>Tepidiformaceae</taxon>
        <taxon>Tepidiforma</taxon>
    </lineage>
</organism>
<evidence type="ECO:0000313" key="13">
    <source>
        <dbReference type="EMBL" id="QFG03565.1"/>
    </source>
</evidence>
<keyword evidence="11" id="KW-0479">Metal-binding</keyword>
<keyword evidence="11" id="KW-0686">Riboflavin biosynthesis</keyword>
<dbReference type="PROSITE" id="PS51747">
    <property type="entry name" value="CYT_DCMP_DEAMINASES_2"/>
    <property type="match status" value="1"/>
</dbReference>
<evidence type="ECO:0000256" key="7">
    <source>
        <dbReference type="ARBA" id="ARBA00023002"/>
    </source>
</evidence>
<dbReference type="InterPro" id="IPR016193">
    <property type="entry name" value="Cytidine_deaminase-like"/>
</dbReference>
<name>A0ABX6C5N6_9CHLR</name>
<dbReference type="Gene3D" id="3.40.140.10">
    <property type="entry name" value="Cytidine Deaminase, domain 2"/>
    <property type="match status" value="1"/>
</dbReference>
<evidence type="ECO:0000256" key="9">
    <source>
        <dbReference type="ARBA" id="ARBA00049861"/>
    </source>
</evidence>
<evidence type="ECO:0000256" key="11">
    <source>
        <dbReference type="PIRNR" id="PIRNR006769"/>
    </source>
</evidence>
<comment type="function">
    <text evidence="1 11">Converts 2,5-diamino-6-(ribosylamino)-4(3h)-pyrimidinone 5'-phosphate into 5-amino-6-(ribosylamino)-2,4(1h,3h)-pyrimidinedione 5'-phosphate.</text>
</comment>
<dbReference type="Pfam" id="PF01872">
    <property type="entry name" value="RibD_C"/>
    <property type="match status" value="1"/>
</dbReference>
<comment type="similarity">
    <text evidence="5 11">In the C-terminal section; belongs to the HTP reductase family.</text>
</comment>
<evidence type="ECO:0000256" key="4">
    <source>
        <dbReference type="ARBA" id="ARBA00005259"/>
    </source>
</evidence>
<dbReference type="InterPro" id="IPR050765">
    <property type="entry name" value="Riboflavin_Biosynth_HTPR"/>
</dbReference>
<keyword evidence="14" id="KW-1185">Reference proteome</keyword>
<evidence type="ECO:0000259" key="12">
    <source>
        <dbReference type="PROSITE" id="PS51747"/>
    </source>
</evidence>
<dbReference type="InterPro" id="IPR004794">
    <property type="entry name" value="Eubact_RibD"/>
</dbReference>
<dbReference type="GO" id="GO:0008703">
    <property type="term" value="F:5-amino-6-(5-phosphoribosylamino)uracil reductase activity"/>
    <property type="evidence" value="ECO:0007669"/>
    <property type="project" value="UniProtKB-EC"/>
</dbReference>
<keyword evidence="11" id="KW-0862">Zinc</keyword>
<dbReference type="EMBL" id="CP042829">
    <property type="protein sequence ID" value="QFG03565.1"/>
    <property type="molecule type" value="Genomic_DNA"/>
</dbReference>
<dbReference type="SUPFAM" id="SSF53927">
    <property type="entry name" value="Cytidine deaminase-like"/>
    <property type="match status" value="1"/>
</dbReference>
<dbReference type="GO" id="GO:0008835">
    <property type="term" value="F:diaminohydroxyphosphoribosylaminopyrimidine deaminase activity"/>
    <property type="evidence" value="ECO:0007669"/>
    <property type="project" value="UniProtKB-EC"/>
</dbReference>
<reference evidence="13 14" key="1">
    <citation type="submission" date="2019-08" db="EMBL/GenBank/DDBJ databases">
        <authorList>
            <person name="Toschakov S.V."/>
        </authorList>
    </citation>
    <scope>NUCLEOTIDE SEQUENCE [LARGE SCALE GENOMIC DNA]</scope>
    <source>
        <strain evidence="13 14">3753O</strain>
    </source>
</reference>
<keyword evidence="6 11" id="KW-0521">NADP</keyword>
<dbReference type="NCBIfam" id="TIGR00326">
    <property type="entry name" value="eubact_ribD"/>
    <property type="match status" value="1"/>
</dbReference>
<dbReference type="CDD" id="cd01284">
    <property type="entry name" value="Riboflavin_deaminase-reductase"/>
    <property type="match status" value="1"/>
</dbReference>
<dbReference type="InterPro" id="IPR002734">
    <property type="entry name" value="RibDG_C"/>
</dbReference>
<reference evidence="13 14" key="2">
    <citation type="submission" date="2019-10" db="EMBL/GenBank/DDBJ databases">
        <title>Thermopilla bonchosmolovskayae gen. nov., sp. nov., a moderately thermophilic Chloroflexi bacterium from a Chukotka hot spring (Arctic, Russia), representing a novel classis Thermopillaia, which include previously uncultivated lineage OLB14.</title>
        <authorList>
            <person name="Kochetkova T.V."/>
            <person name="Zayulina K.S."/>
            <person name="Zhigarkov V.S."/>
            <person name="Minaev N.V."/>
            <person name="Novikov A."/>
            <person name="Toshchakov S.V."/>
            <person name="Elcheninov A.G."/>
            <person name="Kublanov I.V."/>
        </authorList>
    </citation>
    <scope>NUCLEOTIDE SEQUENCE [LARGE SCALE GENOMIC DNA]</scope>
    <source>
        <strain evidence="13 14">3753O</strain>
    </source>
</reference>
<dbReference type="EC" id="1.1.1.193" evidence="11"/>
<evidence type="ECO:0000256" key="1">
    <source>
        <dbReference type="ARBA" id="ARBA00002151"/>
    </source>
</evidence>
<comment type="catalytic activity">
    <reaction evidence="10 11">
        <text>2,5-diamino-6-hydroxy-4-(5-phosphoribosylamino)-pyrimidine + H2O + H(+) = 5-amino-6-(5-phospho-D-ribosylamino)uracil + NH4(+)</text>
        <dbReference type="Rhea" id="RHEA:21868"/>
        <dbReference type="ChEBI" id="CHEBI:15377"/>
        <dbReference type="ChEBI" id="CHEBI:15378"/>
        <dbReference type="ChEBI" id="CHEBI:28938"/>
        <dbReference type="ChEBI" id="CHEBI:58453"/>
        <dbReference type="ChEBI" id="CHEBI:58614"/>
        <dbReference type="EC" id="3.5.4.26"/>
    </reaction>
</comment>
<dbReference type="SUPFAM" id="SSF53597">
    <property type="entry name" value="Dihydrofolate reductase-like"/>
    <property type="match status" value="1"/>
</dbReference>
<evidence type="ECO:0000256" key="6">
    <source>
        <dbReference type="ARBA" id="ARBA00022857"/>
    </source>
</evidence>
<dbReference type="InterPro" id="IPR024072">
    <property type="entry name" value="DHFR-like_dom_sf"/>
</dbReference>